<dbReference type="SMART" id="SM00854">
    <property type="entry name" value="PGA_cap"/>
    <property type="match status" value="1"/>
</dbReference>
<dbReference type="InterPro" id="IPR019079">
    <property type="entry name" value="Capsule_synth_CapA"/>
</dbReference>
<protein>
    <submittedName>
        <fullName evidence="3">Capsular biosynthesis protein</fullName>
    </submittedName>
</protein>
<proteinExistence type="inferred from homology"/>
<dbReference type="AlphaFoldDB" id="A0A0J6CVS7"/>
<feature type="domain" description="Capsule synthesis protein CapA" evidence="2">
    <location>
        <begin position="58"/>
        <end position="303"/>
    </location>
</feature>
<dbReference type="PANTHER" id="PTHR33393">
    <property type="entry name" value="POLYGLUTAMINE SYNTHESIS ACCESSORY PROTEIN RV0574C-RELATED"/>
    <property type="match status" value="1"/>
</dbReference>
<dbReference type="InterPro" id="IPR052169">
    <property type="entry name" value="CW_Biosynth-Accessory"/>
</dbReference>
<gene>
    <name evidence="3" type="ORF">AB986_15575</name>
</gene>
<accession>A0A0J6CVS7</accession>
<evidence type="ECO:0000256" key="1">
    <source>
        <dbReference type="ARBA" id="ARBA00005662"/>
    </source>
</evidence>
<dbReference type="RefSeq" id="WP_048312171.1">
    <property type="nucleotide sequence ID" value="NZ_CP119526.1"/>
</dbReference>
<organism evidence="3 4">
    <name type="scientific">Guptibacillus hwajinpoensis</name>
    <dbReference type="NCBI Taxonomy" id="208199"/>
    <lineage>
        <taxon>Bacteria</taxon>
        <taxon>Bacillati</taxon>
        <taxon>Bacillota</taxon>
        <taxon>Bacilli</taxon>
        <taxon>Bacillales</taxon>
        <taxon>Guptibacillaceae</taxon>
        <taxon>Guptibacillus</taxon>
    </lineage>
</organism>
<sequence>MKKITIGILIMLVIAVAALLLQGEDEYSAERKSLDLSTYNTDISPAKSNQPLTTSSITLAAVGDILIHDRVYEKAVEGNSYNFNPMLSKVQKQLQDADITFANQETVIGGTSIGLSSYPSFNSPTEVGDALKSSGVDIVSMANNHTLDRGEKAIQNAIKHWNKIGILYTGSYLSEKDRKEIRTIEQNGISVAFLAYTYGTNGIRPPSGKPYLVNYIDRELIKNDILAAKKEADAVVVSIHFGNEYERYPSNDQLALSSDIAEAGADLILGHHPHVLQPLEWIETSDDRKVLVAYSLGNFLSGQRMDYKDIGGILKVNIVKKEFRGISTITVTSPSFTPTFVDKNYHVNPLSEVNSELLNEINQHMKQWIPDLKVPKA</sequence>
<dbReference type="InterPro" id="IPR029052">
    <property type="entry name" value="Metallo-depent_PP-like"/>
</dbReference>
<dbReference type="Gene3D" id="3.60.21.10">
    <property type="match status" value="1"/>
</dbReference>
<comment type="caution">
    <text evidence="3">The sequence shown here is derived from an EMBL/GenBank/DDBJ whole genome shotgun (WGS) entry which is preliminary data.</text>
</comment>
<name>A0A0J6CVS7_9BACL</name>
<dbReference type="Proteomes" id="UP000035996">
    <property type="component" value="Unassembled WGS sequence"/>
</dbReference>
<dbReference type="PATRIC" id="fig|157733.3.peg.1195"/>
<comment type="similarity">
    <text evidence="1">Belongs to the CapA family.</text>
</comment>
<dbReference type="CDD" id="cd07381">
    <property type="entry name" value="MPP_CapA"/>
    <property type="match status" value="1"/>
</dbReference>
<evidence type="ECO:0000259" key="2">
    <source>
        <dbReference type="SMART" id="SM00854"/>
    </source>
</evidence>
<dbReference type="Pfam" id="PF09587">
    <property type="entry name" value="PGA_cap"/>
    <property type="match status" value="1"/>
</dbReference>
<keyword evidence="4" id="KW-1185">Reference proteome</keyword>
<evidence type="ECO:0000313" key="4">
    <source>
        <dbReference type="Proteomes" id="UP000035996"/>
    </source>
</evidence>
<dbReference type="SUPFAM" id="SSF56300">
    <property type="entry name" value="Metallo-dependent phosphatases"/>
    <property type="match status" value="1"/>
</dbReference>
<dbReference type="EMBL" id="LELK01000004">
    <property type="protein sequence ID" value="KMM37280.1"/>
    <property type="molecule type" value="Genomic_DNA"/>
</dbReference>
<dbReference type="OrthoDB" id="9810906at2"/>
<reference evidence="3" key="1">
    <citation type="submission" date="2015-06" db="EMBL/GenBank/DDBJ databases">
        <authorList>
            <person name="Liu B."/>
            <person name="Wang J."/>
            <person name="Zhu Y."/>
            <person name="Liu G."/>
            <person name="Chen Q."/>
            <person name="Zheng C."/>
            <person name="Che J."/>
            <person name="Ge C."/>
            <person name="Shi H."/>
            <person name="Pan Z."/>
            <person name="Liu X."/>
        </authorList>
    </citation>
    <scope>NUCLEOTIDE SEQUENCE [LARGE SCALE GENOMIC DNA]</scope>
    <source>
        <strain evidence="3">DSM 16346</strain>
    </source>
</reference>
<dbReference type="STRING" id="157733.AB986_15575"/>
<evidence type="ECO:0000313" key="3">
    <source>
        <dbReference type="EMBL" id="KMM37280.1"/>
    </source>
</evidence>
<dbReference type="PANTHER" id="PTHR33393:SF12">
    <property type="entry name" value="CAPSULE BIOSYNTHESIS PROTEIN CAPA"/>
    <property type="match status" value="1"/>
</dbReference>